<dbReference type="InParanoid" id="A0A7M7N8N6"/>
<dbReference type="EnsemblMetazoa" id="XM_030976932">
    <property type="protein sequence ID" value="XP_030832792"/>
    <property type="gene ID" value="LOC115920645"/>
</dbReference>
<evidence type="ECO:0000256" key="1">
    <source>
        <dbReference type="SAM" id="MobiDB-lite"/>
    </source>
</evidence>
<dbReference type="RefSeq" id="XP_030832792.1">
    <property type="nucleotide sequence ID" value="XM_030976932.1"/>
</dbReference>
<evidence type="ECO:0000313" key="2">
    <source>
        <dbReference type="EnsemblMetazoa" id="XP_030832792"/>
    </source>
</evidence>
<name>A0A7M7N8N6_STRPU</name>
<sequence length="189" mass="20265">MPKAKQQSRWTTVDRTGSSRPRRTATATAPPSQPVSEPLVQAPQPNPGVEQRGPGPSASCQSRTILLIGDSMIHWLAAFAHRKGKQGLGSAANVVWRGRRGLKLGQLSGHMSNGCCPVPLRRTSFCTWGRTTSGKLKKTNCSCFWIQHSDNCTNISPMPASFGRIFCLAGPTAASVKTSSPKLIGRGEL</sequence>
<organism evidence="2 3">
    <name type="scientific">Strongylocentrotus purpuratus</name>
    <name type="common">Purple sea urchin</name>
    <dbReference type="NCBI Taxonomy" id="7668"/>
    <lineage>
        <taxon>Eukaryota</taxon>
        <taxon>Metazoa</taxon>
        <taxon>Echinodermata</taxon>
        <taxon>Eleutherozoa</taxon>
        <taxon>Echinozoa</taxon>
        <taxon>Echinoidea</taxon>
        <taxon>Euechinoidea</taxon>
        <taxon>Echinacea</taxon>
        <taxon>Camarodonta</taxon>
        <taxon>Echinidea</taxon>
        <taxon>Strongylocentrotidae</taxon>
        <taxon>Strongylocentrotus</taxon>
    </lineage>
</organism>
<dbReference type="Proteomes" id="UP000007110">
    <property type="component" value="Unassembled WGS sequence"/>
</dbReference>
<accession>A0A7M7N8N6</accession>
<evidence type="ECO:0000313" key="3">
    <source>
        <dbReference type="Proteomes" id="UP000007110"/>
    </source>
</evidence>
<keyword evidence="3" id="KW-1185">Reference proteome</keyword>
<feature type="region of interest" description="Disordered" evidence="1">
    <location>
        <begin position="1"/>
        <end position="60"/>
    </location>
</feature>
<reference evidence="2" key="2">
    <citation type="submission" date="2021-01" db="UniProtKB">
        <authorList>
            <consortium name="EnsemblMetazoa"/>
        </authorList>
    </citation>
    <scope>IDENTIFICATION</scope>
</reference>
<protein>
    <submittedName>
        <fullName evidence="2">Uncharacterized protein</fullName>
    </submittedName>
</protein>
<reference evidence="3" key="1">
    <citation type="submission" date="2015-02" db="EMBL/GenBank/DDBJ databases">
        <title>Genome sequencing for Strongylocentrotus purpuratus.</title>
        <authorList>
            <person name="Murali S."/>
            <person name="Liu Y."/>
            <person name="Vee V."/>
            <person name="English A."/>
            <person name="Wang M."/>
            <person name="Skinner E."/>
            <person name="Han Y."/>
            <person name="Muzny D.M."/>
            <person name="Worley K.C."/>
            <person name="Gibbs R.A."/>
        </authorList>
    </citation>
    <scope>NUCLEOTIDE SEQUENCE</scope>
</reference>
<dbReference type="AlphaFoldDB" id="A0A7M7N8N6"/>
<dbReference type="KEGG" id="spu:115920645"/>
<feature type="compositionally biased region" description="Polar residues" evidence="1">
    <location>
        <begin position="1"/>
        <end position="16"/>
    </location>
</feature>
<dbReference type="GeneID" id="115920645"/>
<proteinExistence type="predicted"/>